<protein>
    <recommendedName>
        <fullName evidence="3">DUF222 domain-containing protein</fullName>
    </recommendedName>
</protein>
<organism evidence="1 2">
    <name type="scientific">Streptomyces milbemycinicus</name>
    <dbReference type="NCBI Taxonomy" id="476552"/>
    <lineage>
        <taxon>Bacteria</taxon>
        <taxon>Bacillati</taxon>
        <taxon>Actinomycetota</taxon>
        <taxon>Actinomycetes</taxon>
        <taxon>Kitasatosporales</taxon>
        <taxon>Streptomycetaceae</taxon>
        <taxon>Streptomyces</taxon>
    </lineage>
</organism>
<dbReference type="Proteomes" id="UP001620295">
    <property type="component" value="Unassembled WGS sequence"/>
</dbReference>
<accession>A0ABW8LSB1</accession>
<reference evidence="1 2" key="1">
    <citation type="submission" date="2024-11" db="EMBL/GenBank/DDBJ databases">
        <title>The Natural Products Discovery Center: Release of the First 8490 Sequenced Strains for Exploring Actinobacteria Biosynthetic Diversity.</title>
        <authorList>
            <person name="Kalkreuter E."/>
            <person name="Kautsar S.A."/>
            <person name="Yang D."/>
            <person name="Bader C.D."/>
            <person name="Teijaro C.N."/>
            <person name="Fluegel L."/>
            <person name="Davis C.M."/>
            <person name="Simpson J.R."/>
            <person name="Lauterbach L."/>
            <person name="Steele A.D."/>
            <person name="Gui C."/>
            <person name="Meng S."/>
            <person name="Li G."/>
            <person name="Viehrig K."/>
            <person name="Ye F."/>
            <person name="Su P."/>
            <person name="Kiefer A.F."/>
            <person name="Nichols A."/>
            <person name="Cepeda A.J."/>
            <person name="Yan W."/>
            <person name="Fan B."/>
            <person name="Jiang Y."/>
            <person name="Adhikari A."/>
            <person name="Zheng C.-J."/>
            <person name="Schuster L."/>
            <person name="Cowan T.M."/>
            <person name="Smanski M.J."/>
            <person name="Chevrette M.G."/>
            <person name="De Carvalho L.P.S."/>
            <person name="Shen B."/>
        </authorList>
    </citation>
    <scope>NUCLEOTIDE SEQUENCE [LARGE SCALE GENOMIC DNA]</scope>
    <source>
        <strain evidence="1 2">NPDC020863</strain>
    </source>
</reference>
<evidence type="ECO:0000313" key="1">
    <source>
        <dbReference type="EMBL" id="MFK4268799.1"/>
    </source>
</evidence>
<sequence>MNVEDNRRSVISLPTCVDDLPAPAMLNEEDGYAIDAVIAGLHGDTDALAASANEIAFLAQSIGSDDLQLAISVEFWRTLLDADRHVVPAGAVRSSGRWALVTGLSDDVWAQLTLRTLEITGGAIDLAIEVADRCKAAHASENSIRILLLLLGKGEPWEQHHIAGVAIETLRAVAPMPVDESFQQLRTRLIELGHHEAADIRIDEGR</sequence>
<evidence type="ECO:0008006" key="3">
    <source>
        <dbReference type="Google" id="ProtNLM"/>
    </source>
</evidence>
<dbReference type="EMBL" id="JBJDQH010000009">
    <property type="protein sequence ID" value="MFK4268799.1"/>
    <property type="molecule type" value="Genomic_DNA"/>
</dbReference>
<keyword evidence="2" id="KW-1185">Reference proteome</keyword>
<proteinExistence type="predicted"/>
<dbReference type="RefSeq" id="WP_404747424.1">
    <property type="nucleotide sequence ID" value="NZ_JBJDQH010000009.1"/>
</dbReference>
<name>A0ABW8LSB1_9ACTN</name>
<comment type="caution">
    <text evidence="1">The sequence shown here is derived from an EMBL/GenBank/DDBJ whole genome shotgun (WGS) entry which is preliminary data.</text>
</comment>
<gene>
    <name evidence="1" type="ORF">ACI2L5_28225</name>
</gene>
<evidence type="ECO:0000313" key="2">
    <source>
        <dbReference type="Proteomes" id="UP001620295"/>
    </source>
</evidence>